<organism evidence="7 8">
    <name type="scientific">Methylocella silvestris (strain DSM 15510 / CIP 108128 / LMG 27833 / NCIMB 13906 / BL2)</name>
    <dbReference type="NCBI Taxonomy" id="395965"/>
    <lineage>
        <taxon>Bacteria</taxon>
        <taxon>Pseudomonadati</taxon>
        <taxon>Pseudomonadota</taxon>
        <taxon>Alphaproteobacteria</taxon>
        <taxon>Hyphomicrobiales</taxon>
        <taxon>Beijerinckiaceae</taxon>
        <taxon>Methylocella</taxon>
    </lineage>
</organism>
<dbReference type="Pfam" id="PF25876">
    <property type="entry name" value="HH_MFP_RND"/>
    <property type="match status" value="1"/>
</dbReference>
<dbReference type="InterPro" id="IPR006143">
    <property type="entry name" value="RND_pump_MFP"/>
</dbReference>
<evidence type="ECO:0000256" key="3">
    <source>
        <dbReference type="SAM" id="SignalP"/>
    </source>
</evidence>
<reference evidence="7 8" key="1">
    <citation type="journal article" date="2010" name="J. Bacteriol.">
        <title>Complete genome sequence of the aerobic facultative methanotroph Methylocella silvestris BL2.</title>
        <authorList>
            <person name="Chen Y."/>
            <person name="Crombie A."/>
            <person name="Rahman M.T."/>
            <person name="Dedysh S.N."/>
            <person name="Liesack W."/>
            <person name="Stott M.B."/>
            <person name="Alam M."/>
            <person name="Theisen A.R."/>
            <person name="Murrell J.C."/>
            <person name="Dunfield P.F."/>
        </authorList>
    </citation>
    <scope>NUCLEOTIDE SEQUENCE [LARGE SCALE GENOMIC DNA]</scope>
    <source>
        <strain evidence="8">DSM 15510 / CIP 108128 / LMG 27833 / NCIMB 13906 / BL2</strain>
    </source>
</reference>
<comment type="similarity">
    <text evidence="1">Belongs to the membrane fusion protein (MFP) (TC 8.A.1) family.</text>
</comment>
<feature type="domain" description="Multidrug resistance protein MdtA-like C-terminal permuted SH3" evidence="6">
    <location>
        <begin position="294"/>
        <end position="352"/>
    </location>
</feature>
<dbReference type="Pfam" id="PF25967">
    <property type="entry name" value="RND-MFP_C"/>
    <property type="match status" value="1"/>
</dbReference>
<evidence type="ECO:0000313" key="8">
    <source>
        <dbReference type="Proteomes" id="UP000002257"/>
    </source>
</evidence>
<evidence type="ECO:0000256" key="2">
    <source>
        <dbReference type="SAM" id="Coils"/>
    </source>
</evidence>
<dbReference type="Gene3D" id="2.40.30.170">
    <property type="match status" value="1"/>
</dbReference>
<dbReference type="RefSeq" id="WP_012590087.1">
    <property type="nucleotide sequence ID" value="NC_011666.1"/>
</dbReference>
<evidence type="ECO:0000313" key="7">
    <source>
        <dbReference type="EMBL" id="ACK50017.1"/>
    </source>
</evidence>
<keyword evidence="3" id="KW-0732">Signal</keyword>
<dbReference type="NCBIfam" id="TIGR01730">
    <property type="entry name" value="RND_mfp"/>
    <property type="match status" value="1"/>
</dbReference>
<keyword evidence="2" id="KW-0175">Coiled coil</keyword>
<gene>
    <name evidence="7" type="ordered locus">Msil_1048</name>
</gene>
<dbReference type="Proteomes" id="UP000002257">
    <property type="component" value="Chromosome"/>
</dbReference>
<dbReference type="PANTHER" id="PTHR30469:SF38">
    <property type="entry name" value="HLYD FAMILY SECRETION PROTEIN"/>
    <property type="match status" value="1"/>
</dbReference>
<feature type="domain" description="Multidrug resistance protein MdtA-like alpha-helical hairpin" evidence="4">
    <location>
        <begin position="107"/>
        <end position="176"/>
    </location>
</feature>
<feature type="domain" description="CusB-like beta-barrel" evidence="5">
    <location>
        <begin position="216"/>
        <end position="286"/>
    </location>
</feature>
<dbReference type="HOGENOM" id="CLU_018816_1_0_5"/>
<name>B8ELM3_METSB</name>
<dbReference type="EMBL" id="CP001280">
    <property type="protein sequence ID" value="ACK50017.1"/>
    <property type="molecule type" value="Genomic_DNA"/>
</dbReference>
<dbReference type="eggNOG" id="COG0845">
    <property type="taxonomic scope" value="Bacteria"/>
</dbReference>
<dbReference type="InterPro" id="IPR058627">
    <property type="entry name" value="MdtA-like_C"/>
</dbReference>
<dbReference type="AlphaFoldDB" id="B8ELM3"/>
<keyword evidence="8" id="KW-1185">Reference proteome</keyword>
<evidence type="ECO:0000256" key="1">
    <source>
        <dbReference type="ARBA" id="ARBA00009477"/>
    </source>
</evidence>
<dbReference type="OrthoDB" id="9813967at2"/>
<dbReference type="GO" id="GO:0015562">
    <property type="term" value="F:efflux transmembrane transporter activity"/>
    <property type="evidence" value="ECO:0007669"/>
    <property type="project" value="TreeGrafter"/>
</dbReference>
<accession>B8ELM3</accession>
<dbReference type="Gene3D" id="2.40.420.20">
    <property type="match status" value="1"/>
</dbReference>
<proteinExistence type="inferred from homology"/>
<evidence type="ECO:0000259" key="4">
    <source>
        <dbReference type="Pfam" id="PF25876"/>
    </source>
</evidence>
<dbReference type="PROSITE" id="PS51257">
    <property type="entry name" value="PROKAR_LIPOPROTEIN"/>
    <property type="match status" value="1"/>
</dbReference>
<dbReference type="PANTHER" id="PTHR30469">
    <property type="entry name" value="MULTIDRUG RESISTANCE PROTEIN MDTA"/>
    <property type="match status" value="1"/>
</dbReference>
<feature type="chain" id="PRO_5002871640" evidence="3">
    <location>
        <begin position="22"/>
        <end position="367"/>
    </location>
</feature>
<feature type="signal peptide" evidence="3">
    <location>
        <begin position="1"/>
        <end position="21"/>
    </location>
</feature>
<evidence type="ECO:0000259" key="6">
    <source>
        <dbReference type="Pfam" id="PF25967"/>
    </source>
</evidence>
<dbReference type="Gene3D" id="1.10.287.470">
    <property type="entry name" value="Helix hairpin bin"/>
    <property type="match status" value="1"/>
</dbReference>
<dbReference type="GO" id="GO:1990281">
    <property type="term" value="C:efflux pump complex"/>
    <property type="evidence" value="ECO:0007669"/>
    <property type="project" value="TreeGrafter"/>
</dbReference>
<dbReference type="Gene3D" id="2.40.50.100">
    <property type="match status" value="1"/>
</dbReference>
<dbReference type="InterPro" id="IPR058624">
    <property type="entry name" value="MdtA-like_HH"/>
</dbReference>
<sequence length="367" mass="39087">MRATSLTARFLARSFVPLAAAALLLAGCKEQQEEHAPLPRPVRAITAERSEDGETAMLTGQILAENEAALAFRIGGRMIERSVGVGDAVTPDKVLAKLDPVNEENALRSARAALSAAEGRLVQARNNFDRQNTLLQRGFTTRVLFDQAEQELRTSQSAVDDAQAQLQMAEDRLSFTELRANVTGSVTARLAEAGEVVQPGQTIFQVAREDGRDAVFDVPANLLRSVPANAPIAVTLTDDPSTIAQGRVRTVDPQADPVTRTFRVRVGLIDSPAAMRLGATVTGRVQLEGTPGVKIPASALTKINNQPAVWIVDPKSSTVALRNVEIARFDPGSVLVSEGLDDGDIVVTAGVQALHPGQAVRLLGSRS</sequence>
<dbReference type="STRING" id="395965.Msil_1048"/>
<evidence type="ECO:0000259" key="5">
    <source>
        <dbReference type="Pfam" id="PF25954"/>
    </source>
</evidence>
<feature type="coiled-coil region" evidence="2">
    <location>
        <begin position="107"/>
        <end position="179"/>
    </location>
</feature>
<dbReference type="SUPFAM" id="SSF111369">
    <property type="entry name" value="HlyD-like secretion proteins"/>
    <property type="match status" value="1"/>
</dbReference>
<dbReference type="KEGG" id="msl:Msil_1048"/>
<dbReference type="Pfam" id="PF25954">
    <property type="entry name" value="Beta-barrel_RND_2"/>
    <property type="match status" value="1"/>
</dbReference>
<protein>
    <submittedName>
        <fullName evidence="7">Efflux transporter, RND family, MFP subunit</fullName>
    </submittedName>
</protein>
<dbReference type="InterPro" id="IPR058792">
    <property type="entry name" value="Beta-barrel_RND_2"/>
</dbReference>